<dbReference type="Proteomes" id="UP001221757">
    <property type="component" value="Unassembled WGS sequence"/>
</dbReference>
<dbReference type="Pfam" id="PF00135">
    <property type="entry name" value="COesterase"/>
    <property type="match status" value="1"/>
</dbReference>
<dbReference type="Gene3D" id="3.40.50.1820">
    <property type="entry name" value="alpha/beta hydrolase"/>
    <property type="match status" value="1"/>
</dbReference>
<feature type="domain" description="Carboxylesterase type B" evidence="4">
    <location>
        <begin position="66"/>
        <end position="530"/>
    </location>
</feature>
<keyword evidence="2 3" id="KW-0378">Hydrolase</keyword>
<dbReference type="InterPro" id="IPR002018">
    <property type="entry name" value="CarbesteraseB"/>
</dbReference>
<dbReference type="InterPro" id="IPR019826">
    <property type="entry name" value="Carboxylesterase_B_AS"/>
</dbReference>
<gene>
    <name evidence="5" type="ORF">B0H17DRAFT_942592</name>
</gene>
<name>A0AAD7D6Z3_MYCRO</name>
<evidence type="ECO:0000256" key="2">
    <source>
        <dbReference type="ARBA" id="ARBA00022801"/>
    </source>
</evidence>
<accession>A0AAD7D6Z3</accession>
<keyword evidence="6" id="KW-1185">Reference proteome</keyword>
<dbReference type="EC" id="3.1.1.-" evidence="3"/>
<evidence type="ECO:0000256" key="3">
    <source>
        <dbReference type="RuleBase" id="RU361235"/>
    </source>
</evidence>
<keyword evidence="3" id="KW-0732">Signal</keyword>
<feature type="chain" id="PRO_5041768489" description="Carboxylic ester hydrolase" evidence="3">
    <location>
        <begin position="22"/>
        <end position="565"/>
    </location>
</feature>
<feature type="signal peptide" evidence="3">
    <location>
        <begin position="1"/>
        <end position="21"/>
    </location>
</feature>
<evidence type="ECO:0000313" key="5">
    <source>
        <dbReference type="EMBL" id="KAJ7681770.1"/>
    </source>
</evidence>
<dbReference type="EMBL" id="JARKIE010000114">
    <property type="protein sequence ID" value="KAJ7681770.1"/>
    <property type="molecule type" value="Genomic_DNA"/>
</dbReference>
<dbReference type="PANTHER" id="PTHR45570">
    <property type="entry name" value="CARBOXYLIC ESTER HYDROLASE"/>
    <property type="match status" value="1"/>
</dbReference>
<evidence type="ECO:0000256" key="1">
    <source>
        <dbReference type="ARBA" id="ARBA00005964"/>
    </source>
</evidence>
<dbReference type="SUPFAM" id="SSF53474">
    <property type="entry name" value="alpha/beta-Hydrolases"/>
    <property type="match status" value="1"/>
</dbReference>
<protein>
    <recommendedName>
        <fullName evidence="3">Carboxylic ester hydrolase</fullName>
        <ecNumber evidence="3">3.1.1.-</ecNumber>
    </recommendedName>
</protein>
<evidence type="ECO:0000259" key="4">
    <source>
        <dbReference type="Pfam" id="PF00135"/>
    </source>
</evidence>
<dbReference type="PANTHER" id="PTHR45570:SF1">
    <property type="entry name" value="CARBOXYLIC ESTER HYDROLASE"/>
    <property type="match status" value="1"/>
</dbReference>
<comment type="similarity">
    <text evidence="1 3">Belongs to the type-B carboxylesterase/lipase family.</text>
</comment>
<reference evidence="5" key="1">
    <citation type="submission" date="2023-03" db="EMBL/GenBank/DDBJ databases">
        <title>Massive genome expansion in bonnet fungi (Mycena s.s.) driven by repeated elements and novel gene families across ecological guilds.</title>
        <authorList>
            <consortium name="Lawrence Berkeley National Laboratory"/>
            <person name="Harder C.B."/>
            <person name="Miyauchi S."/>
            <person name="Viragh M."/>
            <person name="Kuo A."/>
            <person name="Thoen E."/>
            <person name="Andreopoulos B."/>
            <person name="Lu D."/>
            <person name="Skrede I."/>
            <person name="Drula E."/>
            <person name="Henrissat B."/>
            <person name="Morin E."/>
            <person name="Kohler A."/>
            <person name="Barry K."/>
            <person name="LaButti K."/>
            <person name="Morin E."/>
            <person name="Salamov A."/>
            <person name="Lipzen A."/>
            <person name="Mereny Z."/>
            <person name="Hegedus B."/>
            <person name="Baldrian P."/>
            <person name="Stursova M."/>
            <person name="Weitz H."/>
            <person name="Taylor A."/>
            <person name="Grigoriev I.V."/>
            <person name="Nagy L.G."/>
            <person name="Martin F."/>
            <person name="Kauserud H."/>
        </authorList>
    </citation>
    <scope>NUCLEOTIDE SEQUENCE</scope>
    <source>
        <strain evidence="5">CBHHK067</strain>
    </source>
</reference>
<evidence type="ECO:0000313" key="6">
    <source>
        <dbReference type="Proteomes" id="UP001221757"/>
    </source>
</evidence>
<dbReference type="InterPro" id="IPR029058">
    <property type="entry name" value="AB_hydrolase_fold"/>
</dbReference>
<comment type="caution">
    <text evidence="5">The sequence shown here is derived from an EMBL/GenBank/DDBJ whole genome shotgun (WGS) entry which is preliminary data.</text>
</comment>
<dbReference type="PROSITE" id="PS00122">
    <property type="entry name" value="CARBOXYLESTERASE_B_1"/>
    <property type="match status" value="1"/>
</dbReference>
<organism evidence="5 6">
    <name type="scientific">Mycena rosella</name>
    <name type="common">Pink bonnet</name>
    <name type="synonym">Agaricus rosellus</name>
    <dbReference type="NCBI Taxonomy" id="1033263"/>
    <lineage>
        <taxon>Eukaryota</taxon>
        <taxon>Fungi</taxon>
        <taxon>Dikarya</taxon>
        <taxon>Basidiomycota</taxon>
        <taxon>Agaricomycotina</taxon>
        <taxon>Agaricomycetes</taxon>
        <taxon>Agaricomycetidae</taxon>
        <taxon>Agaricales</taxon>
        <taxon>Marasmiineae</taxon>
        <taxon>Mycenaceae</taxon>
        <taxon>Mycena</taxon>
    </lineage>
</organism>
<proteinExistence type="inferred from homology"/>
<sequence>MVAFALIPFILAGVSPLSSLAAPLEGLTTTTSLKGAPIFPPLNFGLLCQLPILKDICAREASTSTQVTTPLGVAKGVSDTAGANRFAVKYASATRWAASTVATKWELPNGASDASVLPLACPQPLADPSAYAEDCLSMILYVPTTLKASSGVPTLVWIHGGSFITGSATDPGLSGSKLAIATNSIVAVIQYRLGALGLMAPNGATNLAVKDTINAINFLGKVVPSFGGQASKITLAGQSSGAGMIRALLATPSASSLFQSAILQSDPVNYGFLNVSTQVTLQSTFNGLIGCAATNKACQTSLSVDAIIDAQVTLGNEANTTDPSTGVAEPIRPVRDGTLITTPLDLTAPFPSVNKPILLSNVKNEAAPTIYGMFQSAITSDLFAPVCDVSLGADRTAIVQASPFYNLNVPDTRVPLDTLGTDYMWRCPTWSLARSWVGHGGAGKAFVGVYVTGATYPANNGIAFCLEAGSVCHQDDIYIVFGTTPNPTAAQAALTKEMQARYKAFLTTGSPNAAGLSVWSPATTTTVHAHQLGGTPSPSGEVSVGACDPSFWGAAVDYDYQVYGI</sequence>
<dbReference type="AlphaFoldDB" id="A0AAD7D6Z3"/>
<dbReference type="GO" id="GO:0016787">
    <property type="term" value="F:hydrolase activity"/>
    <property type="evidence" value="ECO:0007669"/>
    <property type="project" value="UniProtKB-KW"/>
</dbReference>